<protein>
    <submittedName>
        <fullName evidence="2">Uncharacterized protein</fullName>
    </submittedName>
</protein>
<dbReference type="HOGENOM" id="CLU_115601_0_0_1"/>
<evidence type="ECO:0000313" key="2">
    <source>
        <dbReference type="EnsemblPlants" id="LPERR09G14580.1"/>
    </source>
</evidence>
<reference evidence="2" key="3">
    <citation type="submission" date="2015-04" db="UniProtKB">
        <authorList>
            <consortium name="EnsemblPlants"/>
        </authorList>
    </citation>
    <scope>IDENTIFICATION</scope>
</reference>
<dbReference type="EnsemblPlants" id="LPERR09G14580.1">
    <property type="protein sequence ID" value="LPERR09G14580.1"/>
    <property type="gene ID" value="LPERR09G14580"/>
</dbReference>
<proteinExistence type="predicted"/>
<keyword evidence="1" id="KW-0812">Transmembrane</keyword>
<evidence type="ECO:0000313" key="3">
    <source>
        <dbReference type="Proteomes" id="UP000032180"/>
    </source>
</evidence>
<feature type="transmembrane region" description="Helical" evidence="1">
    <location>
        <begin position="74"/>
        <end position="103"/>
    </location>
</feature>
<accession>A0A0D9XGE5</accession>
<reference evidence="2 3" key="1">
    <citation type="submission" date="2012-08" db="EMBL/GenBank/DDBJ databases">
        <title>Oryza genome evolution.</title>
        <authorList>
            <person name="Wing R.A."/>
        </authorList>
    </citation>
    <scope>NUCLEOTIDE SEQUENCE</scope>
</reference>
<keyword evidence="1" id="KW-0472">Membrane</keyword>
<organism evidence="2 3">
    <name type="scientific">Leersia perrieri</name>
    <dbReference type="NCBI Taxonomy" id="77586"/>
    <lineage>
        <taxon>Eukaryota</taxon>
        <taxon>Viridiplantae</taxon>
        <taxon>Streptophyta</taxon>
        <taxon>Embryophyta</taxon>
        <taxon>Tracheophyta</taxon>
        <taxon>Spermatophyta</taxon>
        <taxon>Magnoliopsida</taxon>
        <taxon>Liliopsida</taxon>
        <taxon>Poales</taxon>
        <taxon>Poaceae</taxon>
        <taxon>BOP clade</taxon>
        <taxon>Oryzoideae</taxon>
        <taxon>Oryzeae</taxon>
        <taxon>Oryzinae</taxon>
        <taxon>Leersia</taxon>
    </lineage>
</organism>
<feature type="transmembrane region" description="Helical" evidence="1">
    <location>
        <begin position="109"/>
        <end position="132"/>
    </location>
</feature>
<sequence length="157" mass="17233">MVNTIDLDFHEPHSNSSISRHIDDEIEAAFAAGKMPPDWKPRLLASGLSKGNVSAIVTKIDKVHEILHRPRHKVAISVAAMVFFFLAGASAGVVGLVFLLIGSEHNKEWMGLLLFVALLLAACTALIAYYAARDLKDAIKIRDSTRRVLKRNLLPPV</sequence>
<evidence type="ECO:0000256" key="1">
    <source>
        <dbReference type="SAM" id="Phobius"/>
    </source>
</evidence>
<dbReference type="Gramene" id="LPERR09G14580.1">
    <property type="protein sequence ID" value="LPERR09G14580.1"/>
    <property type="gene ID" value="LPERR09G14580"/>
</dbReference>
<dbReference type="Proteomes" id="UP000032180">
    <property type="component" value="Chromosome 9"/>
</dbReference>
<keyword evidence="3" id="KW-1185">Reference proteome</keyword>
<name>A0A0D9XGE5_9ORYZ</name>
<dbReference type="AlphaFoldDB" id="A0A0D9XGE5"/>
<reference evidence="3" key="2">
    <citation type="submission" date="2013-12" db="EMBL/GenBank/DDBJ databases">
        <authorList>
            <person name="Yu Y."/>
            <person name="Lee S."/>
            <person name="de Baynast K."/>
            <person name="Wissotski M."/>
            <person name="Liu L."/>
            <person name="Talag J."/>
            <person name="Goicoechea J."/>
            <person name="Angelova A."/>
            <person name="Jetty R."/>
            <person name="Kudrna D."/>
            <person name="Golser W."/>
            <person name="Rivera L."/>
            <person name="Zhang J."/>
            <person name="Wing R."/>
        </authorList>
    </citation>
    <scope>NUCLEOTIDE SEQUENCE</scope>
</reference>
<keyword evidence="1" id="KW-1133">Transmembrane helix</keyword>